<dbReference type="InterPro" id="IPR023799">
    <property type="entry name" value="RbfA_dom_sf"/>
</dbReference>
<evidence type="ECO:0000256" key="1">
    <source>
        <dbReference type="ARBA" id="ARBA00022517"/>
    </source>
</evidence>
<dbReference type="STRING" id="1797245.A2949_01135"/>
<protein>
    <recommendedName>
        <fullName evidence="4">Ribosome-binding factor A</fullName>
    </recommendedName>
</protein>
<dbReference type="Proteomes" id="UP000178585">
    <property type="component" value="Unassembled WGS sequence"/>
</dbReference>
<sequence>MQEKYAEALRVAAAEFLAREANRNTLITVTRAETSADGKRAIVFITAFPEEGEEAALKFANRNRGELGKYLSERTRGMRLPHIEFQIDIGERHRRRLDELSN</sequence>
<accession>A0A1F4XWM4</accession>
<organism evidence="2 3">
    <name type="scientific">Candidatus Adlerbacteria bacterium RIFCSPLOWO2_01_FULL_54_21b</name>
    <dbReference type="NCBI Taxonomy" id="1797245"/>
    <lineage>
        <taxon>Bacteria</taxon>
        <taxon>Candidatus Adleribacteriota</taxon>
    </lineage>
</organism>
<name>A0A1F4XWM4_9BACT</name>
<dbReference type="Pfam" id="PF02033">
    <property type="entry name" value="RBFA"/>
    <property type="match status" value="1"/>
</dbReference>
<dbReference type="AlphaFoldDB" id="A0A1F4XWM4"/>
<dbReference type="InterPro" id="IPR000238">
    <property type="entry name" value="RbfA"/>
</dbReference>
<gene>
    <name evidence="2" type="ORF">A2949_01135</name>
</gene>
<proteinExistence type="predicted"/>
<dbReference type="EMBL" id="MEWZ01000034">
    <property type="protein sequence ID" value="OGC85936.1"/>
    <property type="molecule type" value="Genomic_DNA"/>
</dbReference>
<keyword evidence="1" id="KW-0690">Ribosome biogenesis</keyword>
<evidence type="ECO:0008006" key="4">
    <source>
        <dbReference type="Google" id="ProtNLM"/>
    </source>
</evidence>
<dbReference type="GO" id="GO:0006364">
    <property type="term" value="P:rRNA processing"/>
    <property type="evidence" value="ECO:0007669"/>
    <property type="project" value="InterPro"/>
</dbReference>
<dbReference type="Gene3D" id="3.30.300.20">
    <property type="match status" value="1"/>
</dbReference>
<comment type="caution">
    <text evidence="2">The sequence shown here is derived from an EMBL/GenBank/DDBJ whole genome shotgun (WGS) entry which is preliminary data.</text>
</comment>
<dbReference type="SUPFAM" id="SSF89919">
    <property type="entry name" value="Ribosome-binding factor A, RbfA"/>
    <property type="match status" value="1"/>
</dbReference>
<dbReference type="InterPro" id="IPR015946">
    <property type="entry name" value="KH_dom-like_a/b"/>
</dbReference>
<evidence type="ECO:0000313" key="2">
    <source>
        <dbReference type="EMBL" id="OGC85936.1"/>
    </source>
</evidence>
<evidence type="ECO:0000313" key="3">
    <source>
        <dbReference type="Proteomes" id="UP000178585"/>
    </source>
</evidence>
<reference evidence="2 3" key="1">
    <citation type="journal article" date="2016" name="Nat. Commun.">
        <title>Thousands of microbial genomes shed light on interconnected biogeochemical processes in an aquifer system.</title>
        <authorList>
            <person name="Anantharaman K."/>
            <person name="Brown C.T."/>
            <person name="Hug L.A."/>
            <person name="Sharon I."/>
            <person name="Castelle C.J."/>
            <person name="Probst A.J."/>
            <person name="Thomas B.C."/>
            <person name="Singh A."/>
            <person name="Wilkins M.J."/>
            <person name="Karaoz U."/>
            <person name="Brodie E.L."/>
            <person name="Williams K.H."/>
            <person name="Hubbard S.S."/>
            <person name="Banfield J.F."/>
        </authorList>
    </citation>
    <scope>NUCLEOTIDE SEQUENCE [LARGE SCALE GENOMIC DNA]</scope>
</reference>